<evidence type="ECO:0008006" key="4">
    <source>
        <dbReference type="Google" id="ProtNLM"/>
    </source>
</evidence>
<protein>
    <recommendedName>
        <fullName evidence="4">Spore coat protein</fullName>
    </recommendedName>
</protein>
<gene>
    <name evidence="2" type="ORF">EI981_28700</name>
</gene>
<evidence type="ECO:0000313" key="2">
    <source>
        <dbReference type="EMBL" id="AZS18017.1"/>
    </source>
</evidence>
<proteinExistence type="predicted"/>
<evidence type="ECO:0000313" key="3">
    <source>
        <dbReference type="Proteomes" id="UP000270678"/>
    </source>
</evidence>
<dbReference type="OrthoDB" id="2662662at2"/>
<keyword evidence="3" id="KW-1185">Reference proteome</keyword>
<feature type="compositionally biased region" description="Low complexity" evidence="1">
    <location>
        <begin position="94"/>
        <end position="109"/>
    </location>
</feature>
<dbReference type="EMBL" id="CP034346">
    <property type="protein sequence ID" value="AZS18017.1"/>
    <property type="molecule type" value="Genomic_DNA"/>
</dbReference>
<name>A0A3Q9ID85_9BACL</name>
<organism evidence="2 3">
    <name type="scientific">Paenibacillus lutimineralis</name>
    <dbReference type="NCBI Taxonomy" id="2707005"/>
    <lineage>
        <taxon>Bacteria</taxon>
        <taxon>Bacillati</taxon>
        <taxon>Bacillota</taxon>
        <taxon>Bacilli</taxon>
        <taxon>Bacillales</taxon>
        <taxon>Paenibacillaceae</taxon>
        <taxon>Paenibacillus</taxon>
    </lineage>
</organism>
<reference evidence="3" key="1">
    <citation type="submission" date="2018-12" db="EMBL/GenBank/DDBJ databases">
        <title>Complete genome sequence of Paenibacillus sp. MBLB1234.</title>
        <authorList>
            <person name="Nam Y.-D."/>
            <person name="Kang J."/>
            <person name="Chung W.-H."/>
            <person name="Park Y.S."/>
        </authorList>
    </citation>
    <scope>NUCLEOTIDE SEQUENCE [LARGE SCALE GENOMIC DNA]</scope>
    <source>
        <strain evidence="3">MBLB1234</strain>
    </source>
</reference>
<feature type="compositionally biased region" description="Basic and acidic residues" evidence="1">
    <location>
        <begin position="72"/>
        <end position="84"/>
    </location>
</feature>
<dbReference type="Proteomes" id="UP000270678">
    <property type="component" value="Chromosome"/>
</dbReference>
<sequence>MKWMWRLFKLSVTAIVVSLLTVMTTGYVVNSYIQSLLSSYNIPIAEEAPTLGGMFKGMLGFGGKTGNKVADKLGTEDGLPDKTADTGGLGALSGTGSDTSSDAGDDSATNGEGSDKTVGGKAAENDKPAGTDQENGQAPEDSVAAMGGISSQSGQQGDVLVTPDDLIARKDQLPDQEKEEVFKILMTKLPQEEMQKLTEAMEDGLTETEMIEIEQVLSKYLDKTEYTKMMNILKK</sequence>
<feature type="region of interest" description="Disordered" evidence="1">
    <location>
        <begin position="72"/>
        <end position="160"/>
    </location>
</feature>
<dbReference type="AlphaFoldDB" id="A0A3Q9ID85"/>
<dbReference type="RefSeq" id="WP_127004126.1">
    <property type="nucleotide sequence ID" value="NZ_CP034346.1"/>
</dbReference>
<dbReference type="KEGG" id="plut:EI981_28700"/>
<evidence type="ECO:0000256" key="1">
    <source>
        <dbReference type="SAM" id="MobiDB-lite"/>
    </source>
</evidence>
<feature type="compositionally biased region" description="Low complexity" evidence="1">
    <location>
        <begin position="147"/>
        <end position="157"/>
    </location>
</feature>
<accession>A0A3Q9ID85</accession>